<dbReference type="RefSeq" id="WP_309490252.1">
    <property type="nucleotide sequence ID" value="NZ_JAENIG010000007.1"/>
</dbReference>
<keyword evidence="1" id="KW-0732">Signal</keyword>
<accession>A0AAE2SEV5</accession>
<name>A0AAE2SEV5_9BACT</name>
<evidence type="ECO:0000313" key="4">
    <source>
        <dbReference type="Proteomes" id="UP000634206"/>
    </source>
</evidence>
<dbReference type="Pfam" id="PF07589">
    <property type="entry name" value="PEP-CTERM"/>
    <property type="match status" value="1"/>
</dbReference>
<feature type="domain" description="Ice-binding protein C-terminal" evidence="2">
    <location>
        <begin position="214"/>
        <end position="237"/>
    </location>
</feature>
<sequence length="239" mass="25003">MKARPLLPTLCAAMLASALPLSAAILWQSPQYITDAVSDVSTSGTLEYAYALNNTDATVNGVLFLGGSPTHNAGSQNIGSGDLTSDTLVAYHASAFNGGTASPWNELSTDYKHLLDSAIYVNSGDAITVTLGNLTIGQAYEVQVWFNDSRSGRDNREITLNGSNEVTADYTPVDTQGGLGQYALGTFIASGTTEDLVMTSSSSSPQLNAIQVRAVPEPSTTSVLGLTLLAALGFRRRSS</sequence>
<dbReference type="NCBIfam" id="TIGR02595">
    <property type="entry name" value="PEP_CTERM"/>
    <property type="match status" value="1"/>
</dbReference>
<gene>
    <name evidence="3" type="ORF">JIN83_11760</name>
</gene>
<feature type="chain" id="PRO_5042206015" evidence="1">
    <location>
        <begin position="24"/>
        <end position="239"/>
    </location>
</feature>
<evidence type="ECO:0000256" key="1">
    <source>
        <dbReference type="SAM" id="SignalP"/>
    </source>
</evidence>
<evidence type="ECO:0000313" key="3">
    <source>
        <dbReference type="EMBL" id="MBK1855639.1"/>
    </source>
</evidence>
<proteinExistence type="predicted"/>
<reference evidence="3" key="1">
    <citation type="submission" date="2021-01" db="EMBL/GenBank/DDBJ databases">
        <title>Modified the classification status of verrucomicrobia.</title>
        <authorList>
            <person name="Feng X."/>
        </authorList>
    </citation>
    <scope>NUCLEOTIDE SEQUENCE</scope>
    <source>
        <strain evidence="3">5K15</strain>
    </source>
</reference>
<dbReference type="AlphaFoldDB" id="A0AAE2SEV5"/>
<dbReference type="Proteomes" id="UP000634206">
    <property type="component" value="Unassembled WGS sequence"/>
</dbReference>
<evidence type="ECO:0000259" key="2">
    <source>
        <dbReference type="Pfam" id="PF07589"/>
    </source>
</evidence>
<organism evidence="3 4">
    <name type="scientific">Oceaniferula flava</name>
    <dbReference type="NCBI Taxonomy" id="2800421"/>
    <lineage>
        <taxon>Bacteria</taxon>
        <taxon>Pseudomonadati</taxon>
        <taxon>Verrucomicrobiota</taxon>
        <taxon>Verrucomicrobiia</taxon>
        <taxon>Verrucomicrobiales</taxon>
        <taxon>Verrucomicrobiaceae</taxon>
        <taxon>Oceaniferula</taxon>
    </lineage>
</organism>
<comment type="caution">
    <text evidence="3">The sequence shown here is derived from an EMBL/GenBank/DDBJ whole genome shotgun (WGS) entry which is preliminary data.</text>
</comment>
<protein>
    <submittedName>
        <fullName evidence="3">PEP-CTERM sorting domain-containing protein</fullName>
    </submittedName>
</protein>
<feature type="signal peptide" evidence="1">
    <location>
        <begin position="1"/>
        <end position="23"/>
    </location>
</feature>
<dbReference type="InterPro" id="IPR013424">
    <property type="entry name" value="Ice-binding_C"/>
</dbReference>
<dbReference type="EMBL" id="JAENIG010000007">
    <property type="protein sequence ID" value="MBK1855639.1"/>
    <property type="molecule type" value="Genomic_DNA"/>
</dbReference>
<keyword evidence="4" id="KW-1185">Reference proteome</keyword>